<keyword evidence="2" id="KW-1185">Reference proteome</keyword>
<accession>A0ACC0KC15</accession>
<name>A0ACC0KC15_CHOFU</name>
<protein>
    <submittedName>
        <fullName evidence="1">Uncharacterized protein</fullName>
    </submittedName>
</protein>
<comment type="caution">
    <text evidence="1">The sequence shown here is derived from an EMBL/GenBank/DDBJ whole genome shotgun (WGS) entry which is preliminary data.</text>
</comment>
<reference evidence="1 2" key="1">
    <citation type="journal article" date="2022" name="Genome Biol. Evol.">
        <title>The Spruce Budworm Genome: Reconstructing the Evolutionary History of Antifreeze Proteins.</title>
        <authorList>
            <person name="Beliveau C."/>
            <person name="Gagne P."/>
            <person name="Picq S."/>
            <person name="Vernygora O."/>
            <person name="Keeling C.I."/>
            <person name="Pinkney K."/>
            <person name="Doucet D."/>
            <person name="Wen F."/>
            <person name="Johnston J.S."/>
            <person name="Maaroufi H."/>
            <person name="Boyle B."/>
            <person name="Laroche J."/>
            <person name="Dewar K."/>
            <person name="Juretic N."/>
            <person name="Blackburn G."/>
            <person name="Nisole A."/>
            <person name="Brunet B."/>
            <person name="Brandao M."/>
            <person name="Lumley L."/>
            <person name="Duan J."/>
            <person name="Quan G."/>
            <person name="Lucarotti C.J."/>
            <person name="Roe A.D."/>
            <person name="Sperling F.A.H."/>
            <person name="Levesque R.C."/>
            <person name="Cusson M."/>
        </authorList>
    </citation>
    <scope>NUCLEOTIDE SEQUENCE [LARGE SCALE GENOMIC DNA]</scope>
    <source>
        <strain evidence="1">Glfc:IPQL:Cfum</strain>
    </source>
</reference>
<evidence type="ECO:0000313" key="1">
    <source>
        <dbReference type="EMBL" id="KAI8433746.1"/>
    </source>
</evidence>
<dbReference type="EMBL" id="CM046129">
    <property type="protein sequence ID" value="KAI8433746.1"/>
    <property type="molecule type" value="Genomic_DNA"/>
</dbReference>
<proteinExistence type="predicted"/>
<dbReference type="Proteomes" id="UP001064048">
    <property type="component" value="Chromosome 29"/>
</dbReference>
<evidence type="ECO:0000313" key="2">
    <source>
        <dbReference type="Proteomes" id="UP001064048"/>
    </source>
</evidence>
<organism evidence="1 2">
    <name type="scientific">Choristoneura fumiferana</name>
    <name type="common">Spruce budworm moth</name>
    <name type="synonym">Archips fumiferana</name>
    <dbReference type="NCBI Taxonomy" id="7141"/>
    <lineage>
        <taxon>Eukaryota</taxon>
        <taxon>Metazoa</taxon>
        <taxon>Ecdysozoa</taxon>
        <taxon>Arthropoda</taxon>
        <taxon>Hexapoda</taxon>
        <taxon>Insecta</taxon>
        <taxon>Pterygota</taxon>
        <taxon>Neoptera</taxon>
        <taxon>Endopterygota</taxon>
        <taxon>Lepidoptera</taxon>
        <taxon>Glossata</taxon>
        <taxon>Ditrysia</taxon>
        <taxon>Tortricoidea</taxon>
        <taxon>Tortricidae</taxon>
        <taxon>Tortricinae</taxon>
        <taxon>Choristoneura</taxon>
    </lineage>
</organism>
<sequence length="1069" mass="122657">MVFGAWNVRTLLDNDGNLCPERKTAVVARELGRYNVDVAALSETRLPDEGQLVELGGGYTFYWKGSSQSDPRRAGVGFAVRTSIAVKLPECPVCISDRIITLRLNLSGNNFLNIISIYAPTMGNEDSIKERFYEELCQCLSKIRPSEQILLLGDFNARVGQDHESWPNVIGKHGVGSMNSNGRMLLTLCAQYDLTITNTLFRLPDKYKTTWMHPRSKHWHLIDYAITRRRDISQVCVTRVMRGANCWTDHRLVISKMKLRLHIPRRSCRPKPTSFDLDRLNSLEVRESYQSKLNETLRTLDVDGGELEEKWQCMSSTLLHVANEVLGPIKRQNEDWFDQNDVILMTALKKHRDLLRCSTNDHQLRTDEIKKSGFELRKLTRELKDRWWLQKAERIQWLSDTNQLGAFYEEVHRLTGAHQRNHVPLKAKDGTTKLTDKRDVLVRWAEHFETLLNVDRVADLGHINSIPPLQGHKALDEPPTLAEVVKAITGQKNKKAVGVDNIPGELLRYGGEQMHSHIWQLFERIWNEEKVPPGFGVSCIKTLYKNKGDRSDCDSYRGISLLSVPGKVFARVLLNRLIPVSEALLPETQFGFRPDRGTCEAIFSIRQLQEKSREQGQPLYLCFVDLEKAFDCVPREALWTILAKIGCPEKFIRMIRLLHDKMTCCVSIDGEQSGFFPVSCGVKQGCVLAPTLFALYFAVAVREVLEQSLNGIGIRFRTDGGIFNLARLKANTKVSHAVITEILYADDLCFVADTPHGLQTLISDLHGACCRFGLKISVTKTEVMAMDWLGSNNSIEIFLDERRLKQVEKFKYLGSSITATCDLELEINHRIALAAAAFGKLRLKVFHSHDLRLSTKISVYLAVVLPNLLYSSETWVLYRHQIRTLDGFHIRCLRDILNIKWADRVRNTDVLRRANVLGVESYLMRRQLRWCGHVSRMSEARVAKRIFFSELQNGKRKQGGQFLRYKDVQKRHMKRCGINPSSWEEQARRRSEWRRVVRDKVTEFELQRRSDLDMKRDALKAKPPTAIFYHYVDGVLTCCHCLRTFSNKIGYCSHLRAHERANNLSPLVQ</sequence>
<gene>
    <name evidence="1" type="ORF">MSG28_015725</name>
</gene>